<feature type="region of interest" description="Disordered" evidence="1">
    <location>
        <begin position="1"/>
        <end position="64"/>
    </location>
</feature>
<organism evidence="2 3">
    <name type="scientific">Streptomyces fructofermentans</name>
    <dbReference type="NCBI Taxonomy" id="152141"/>
    <lineage>
        <taxon>Bacteria</taxon>
        <taxon>Bacillati</taxon>
        <taxon>Actinomycetota</taxon>
        <taxon>Actinomycetes</taxon>
        <taxon>Kitasatosporales</taxon>
        <taxon>Streptomycetaceae</taxon>
        <taxon>Streptomyces</taxon>
    </lineage>
</organism>
<proteinExistence type="predicted"/>
<name>A0A918KEP9_9ACTN</name>
<evidence type="ECO:0000313" key="3">
    <source>
        <dbReference type="Proteomes" id="UP000645555"/>
    </source>
</evidence>
<sequence>MFLGNNAAGNARIPRPRPSGAAFHRSHGPGRDHGTARPRDGIRPPAPGISTPDLRRSVPLYGHA</sequence>
<dbReference type="AlphaFoldDB" id="A0A918KEP9"/>
<dbReference type="Proteomes" id="UP000645555">
    <property type="component" value="Unassembled WGS sequence"/>
</dbReference>
<dbReference type="EMBL" id="BMWD01000009">
    <property type="protein sequence ID" value="GGX60788.1"/>
    <property type="molecule type" value="Genomic_DNA"/>
</dbReference>
<reference evidence="2" key="2">
    <citation type="submission" date="2020-09" db="EMBL/GenBank/DDBJ databases">
        <authorList>
            <person name="Sun Q."/>
            <person name="Ohkuma M."/>
        </authorList>
    </citation>
    <scope>NUCLEOTIDE SEQUENCE</scope>
    <source>
        <strain evidence="2">JCM 4956</strain>
    </source>
</reference>
<accession>A0A918KEP9</accession>
<evidence type="ECO:0000313" key="2">
    <source>
        <dbReference type="EMBL" id="GGX60788.1"/>
    </source>
</evidence>
<feature type="compositionally biased region" description="Basic and acidic residues" evidence="1">
    <location>
        <begin position="29"/>
        <end position="42"/>
    </location>
</feature>
<evidence type="ECO:0000256" key="1">
    <source>
        <dbReference type="SAM" id="MobiDB-lite"/>
    </source>
</evidence>
<gene>
    <name evidence="2" type="ORF">GCM10010515_30730</name>
</gene>
<protein>
    <submittedName>
        <fullName evidence="2">Uncharacterized protein</fullName>
    </submittedName>
</protein>
<keyword evidence="3" id="KW-1185">Reference proteome</keyword>
<comment type="caution">
    <text evidence="2">The sequence shown here is derived from an EMBL/GenBank/DDBJ whole genome shotgun (WGS) entry which is preliminary data.</text>
</comment>
<reference evidence="2" key="1">
    <citation type="journal article" date="2014" name="Int. J. Syst. Evol. Microbiol.">
        <title>Complete genome sequence of Corynebacterium casei LMG S-19264T (=DSM 44701T), isolated from a smear-ripened cheese.</title>
        <authorList>
            <consortium name="US DOE Joint Genome Institute (JGI-PGF)"/>
            <person name="Walter F."/>
            <person name="Albersmeier A."/>
            <person name="Kalinowski J."/>
            <person name="Ruckert C."/>
        </authorList>
    </citation>
    <scope>NUCLEOTIDE SEQUENCE</scope>
    <source>
        <strain evidence="2">JCM 4956</strain>
    </source>
</reference>